<dbReference type="AlphaFoldDB" id="A0A9P5X6W8"/>
<evidence type="ECO:0000313" key="1">
    <source>
        <dbReference type="EMBL" id="KAF9445652.1"/>
    </source>
</evidence>
<name>A0A9P5X6W8_9AGAR</name>
<dbReference type="EMBL" id="MU151289">
    <property type="protein sequence ID" value="KAF9445652.1"/>
    <property type="molecule type" value="Genomic_DNA"/>
</dbReference>
<organism evidence="1 2">
    <name type="scientific">Macrolepiota fuliginosa MF-IS2</name>
    <dbReference type="NCBI Taxonomy" id="1400762"/>
    <lineage>
        <taxon>Eukaryota</taxon>
        <taxon>Fungi</taxon>
        <taxon>Dikarya</taxon>
        <taxon>Basidiomycota</taxon>
        <taxon>Agaricomycotina</taxon>
        <taxon>Agaricomycetes</taxon>
        <taxon>Agaricomycetidae</taxon>
        <taxon>Agaricales</taxon>
        <taxon>Agaricineae</taxon>
        <taxon>Agaricaceae</taxon>
        <taxon>Macrolepiota</taxon>
    </lineage>
</organism>
<proteinExistence type="predicted"/>
<evidence type="ECO:0000313" key="2">
    <source>
        <dbReference type="Proteomes" id="UP000807342"/>
    </source>
</evidence>
<gene>
    <name evidence="1" type="ORF">P691DRAFT_830943</name>
</gene>
<protein>
    <submittedName>
        <fullName evidence="1">Uncharacterized protein</fullName>
    </submittedName>
</protein>
<reference evidence="1" key="1">
    <citation type="submission" date="2020-11" db="EMBL/GenBank/DDBJ databases">
        <authorList>
            <consortium name="DOE Joint Genome Institute"/>
            <person name="Ahrendt S."/>
            <person name="Riley R."/>
            <person name="Andreopoulos W."/>
            <person name="Labutti K."/>
            <person name="Pangilinan J."/>
            <person name="Ruiz-Duenas F.J."/>
            <person name="Barrasa J.M."/>
            <person name="Sanchez-Garcia M."/>
            <person name="Camarero S."/>
            <person name="Miyauchi S."/>
            <person name="Serrano A."/>
            <person name="Linde D."/>
            <person name="Babiker R."/>
            <person name="Drula E."/>
            <person name="Ayuso-Fernandez I."/>
            <person name="Pacheco R."/>
            <person name="Padilla G."/>
            <person name="Ferreira P."/>
            <person name="Barriuso J."/>
            <person name="Kellner H."/>
            <person name="Castanera R."/>
            <person name="Alfaro M."/>
            <person name="Ramirez L."/>
            <person name="Pisabarro A.G."/>
            <person name="Kuo A."/>
            <person name="Tritt A."/>
            <person name="Lipzen A."/>
            <person name="He G."/>
            <person name="Yan M."/>
            <person name="Ng V."/>
            <person name="Cullen D."/>
            <person name="Martin F."/>
            <person name="Rosso M.-N."/>
            <person name="Henrissat B."/>
            <person name="Hibbett D."/>
            <person name="Martinez A.T."/>
            <person name="Grigoriev I.V."/>
        </authorList>
    </citation>
    <scope>NUCLEOTIDE SEQUENCE</scope>
    <source>
        <strain evidence="1">MF-IS2</strain>
    </source>
</reference>
<accession>A0A9P5X6W8</accession>
<sequence length="290" mass="33109">MSYFSKSSSGKGGCGNQGLMTQRFLLFESLLVGWYHCGRKIIAKNRHINLHGLHKGRSAYMPWWALGVTGKKKEEFPGGWKPVRSTPSQVMDWVYEDAYSTDVEHPSAYQDHERQEFKIFCLVGEPAGCGKRERSRSWDRWNKAEYRIYSLKFCWREVRAQTTTERLEYSASQYHESFDSPLGREPWYLVSLLHEKGMPPAMQSPQTALVPKKCPPNSTLGRPISHGCRDLSSHEVLSPPKGDLDDRMLQKAPMKDQNQTMYLGASPEGLSGSRTICWAVMVERSEDIPV</sequence>
<comment type="caution">
    <text evidence="1">The sequence shown here is derived from an EMBL/GenBank/DDBJ whole genome shotgun (WGS) entry which is preliminary data.</text>
</comment>
<keyword evidence="2" id="KW-1185">Reference proteome</keyword>
<dbReference type="Proteomes" id="UP000807342">
    <property type="component" value="Unassembled WGS sequence"/>
</dbReference>